<dbReference type="KEGG" id="acan:ACA1_252760"/>
<dbReference type="VEuPathDB" id="AmoebaDB:ACA1_252760"/>
<organism evidence="2 3">
    <name type="scientific">Acanthamoeba castellanii (strain ATCC 30010 / Neff)</name>
    <dbReference type="NCBI Taxonomy" id="1257118"/>
    <lineage>
        <taxon>Eukaryota</taxon>
        <taxon>Amoebozoa</taxon>
        <taxon>Discosea</taxon>
        <taxon>Longamoebia</taxon>
        <taxon>Centramoebida</taxon>
        <taxon>Acanthamoebidae</taxon>
        <taxon>Acanthamoeba</taxon>
    </lineage>
</organism>
<protein>
    <submittedName>
        <fullName evidence="2">Uncharacterized protein</fullName>
    </submittedName>
</protein>
<dbReference type="GeneID" id="14923253"/>
<keyword evidence="1" id="KW-0732">Signal</keyword>
<sequence length="103" mass="10699">MNNSATTLLILALTLVASALVVEGVRVDSAFNCPRGYGYCANYGTCCDLDYQCADPSQCFGGEPDSALYCPRGYGYCTGLGCCNLDFGCSDPSQCFGGGATVN</sequence>
<reference evidence="2 3" key="1">
    <citation type="journal article" date="2013" name="Genome Biol.">
        <title>Genome of Acanthamoeba castellanii highlights extensive lateral gene transfer and early evolution of tyrosine kinase signaling.</title>
        <authorList>
            <person name="Clarke M."/>
            <person name="Lohan A.J."/>
            <person name="Liu B."/>
            <person name="Lagkouvardos I."/>
            <person name="Roy S."/>
            <person name="Zafar N."/>
            <person name="Bertelli C."/>
            <person name="Schilde C."/>
            <person name="Kianianmomeni A."/>
            <person name="Burglin T.R."/>
            <person name="Frech C."/>
            <person name="Turcotte B."/>
            <person name="Kopec K.O."/>
            <person name="Synnott J.M."/>
            <person name="Choo C."/>
            <person name="Paponov I."/>
            <person name="Finkler A."/>
            <person name="Soon Heng Tan C."/>
            <person name="Hutchins A.P."/>
            <person name="Weinmeier T."/>
            <person name="Rattei T."/>
            <person name="Chu J.S."/>
            <person name="Gimenez G."/>
            <person name="Irimia M."/>
            <person name="Rigden D.J."/>
            <person name="Fitzpatrick D.A."/>
            <person name="Lorenzo-Morales J."/>
            <person name="Bateman A."/>
            <person name="Chiu C.H."/>
            <person name="Tang P."/>
            <person name="Hegemann P."/>
            <person name="Fromm H."/>
            <person name="Raoult D."/>
            <person name="Greub G."/>
            <person name="Miranda-Saavedra D."/>
            <person name="Chen N."/>
            <person name="Nash P."/>
            <person name="Ginger M.L."/>
            <person name="Horn M."/>
            <person name="Schaap P."/>
            <person name="Caler L."/>
            <person name="Loftus B."/>
        </authorList>
    </citation>
    <scope>NUCLEOTIDE SEQUENCE [LARGE SCALE GENOMIC DNA]</scope>
    <source>
        <strain evidence="2 3">Neff</strain>
    </source>
</reference>
<gene>
    <name evidence="2" type="ORF">ACA1_252760</name>
</gene>
<dbReference type="RefSeq" id="XP_004367577.1">
    <property type="nucleotide sequence ID" value="XM_004367520.1"/>
</dbReference>
<evidence type="ECO:0000313" key="2">
    <source>
        <dbReference type="EMBL" id="ELR22321.1"/>
    </source>
</evidence>
<dbReference type="Proteomes" id="UP000011083">
    <property type="component" value="Unassembled WGS sequence"/>
</dbReference>
<name>L8HD45_ACACF</name>
<dbReference type="AlphaFoldDB" id="L8HD45"/>
<dbReference type="EMBL" id="KB007885">
    <property type="protein sequence ID" value="ELR22321.1"/>
    <property type="molecule type" value="Genomic_DNA"/>
</dbReference>
<feature type="signal peptide" evidence="1">
    <location>
        <begin position="1"/>
        <end position="24"/>
    </location>
</feature>
<feature type="chain" id="PRO_5003990626" evidence="1">
    <location>
        <begin position="25"/>
        <end position="103"/>
    </location>
</feature>
<evidence type="ECO:0000313" key="3">
    <source>
        <dbReference type="Proteomes" id="UP000011083"/>
    </source>
</evidence>
<evidence type="ECO:0000256" key="1">
    <source>
        <dbReference type="SAM" id="SignalP"/>
    </source>
</evidence>
<keyword evidence="3" id="KW-1185">Reference proteome</keyword>
<proteinExistence type="predicted"/>
<accession>L8HD45</accession>